<sequence>MVKALISGRADRAHRETETTEQEPLKRVCAYVEAVGACLLIGIVAVLLF</sequence>
<name>A0A9X2KKR7_9SPHN</name>
<evidence type="ECO:0000256" key="2">
    <source>
        <dbReference type="SAM" id="Phobius"/>
    </source>
</evidence>
<evidence type="ECO:0000256" key="1">
    <source>
        <dbReference type="SAM" id="MobiDB-lite"/>
    </source>
</evidence>
<dbReference type="RefSeq" id="WP_254292926.1">
    <property type="nucleotide sequence ID" value="NZ_JAMLDX010000006.1"/>
</dbReference>
<keyword evidence="2" id="KW-0812">Transmembrane</keyword>
<protein>
    <submittedName>
        <fullName evidence="3">Uncharacterized protein</fullName>
    </submittedName>
</protein>
<organism evidence="3 4">
    <name type="scientific">Sphingomonas tagetis</name>
    <dbReference type="NCBI Taxonomy" id="2949092"/>
    <lineage>
        <taxon>Bacteria</taxon>
        <taxon>Pseudomonadati</taxon>
        <taxon>Pseudomonadota</taxon>
        <taxon>Alphaproteobacteria</taxon>
        <taxon>Sphingomonadales</taxon>
        <taxon>Sphingomonadaceae</taxon>
        <taxon>Sphingomonas</taxon>
    </lineage>
</organism>
<accession>A0A9X2KKR7</accession>
<dbReference type="AlphaFoldDB" id="A0A9X2KKR7"/>
<keyword evidence="2" id="KW-1133">Transmembrane helix</keyword>
<dbReference type="Proteomes" id="UP001139451">
    <property type="component" value="Unassembled WGS sequence"/>
</dbReference>
<proteinExistence type="predicted"/>
<comment type="caution">
    <text evidence="3">The sequence shown here is derived from an EMBL/GenBank/DDBJ whole genome shotgun (WGS) entry which is preliminary data.</text>
</comment>
<feature type="region of interest" description="Disordered" evidence="1">
    <location>
        <begin position="1"/>
        <end position="22"/>
    </location>
</feature>
<evidence type="ECO:0000313" key="4">
    <source>
        <dbReference type="Proteomes" id="UP001139451"/>
    </source>
</evidence>
<keyword evidence="2" id="KW-0472">Membrane</keyword>
<reference evidence="3" key="1">
    <citation type="submission" date="2022-05" db="EMBL/GenBank/DDBJ databases">
        <title>Sphingomonas sp. strain MG17 Genome sequencing and assembly.</title>
        <authorList>
            <person name="Kim I."/>
        </authorList>
    </citation>
    <scope>NUCLEOTIDE SEQUENCE</scope>
    <source>
        <strain evidence="3">MG17</strain>
    </source>
</reference>
<feature type="compositionally biased region" description="Basic and acidic residues" evidence="1">
    <location>
        <begin position="9"/>
        <end position="22"/>
    </location>
</feature>
<dbReference type="EMBL" id="JAMLDX010000006">
    <property type="protein sequence ID" value="MCP3730794.1"/>
    <property type="molecule type" value="Genomic_DNA"/>
</dbReference>
<gene>
    <name evidence="3" type="ORF">M9978_10165</name>
</gene>
<feature type="transmembrane region" description="Helical" evidence="2">
    <location>
        <begin position="28"/>
        <end position="48"/>
    </location>
</feature>
<keyword evidence="4" id="KW-1185">Reference proteome</keyword>
<evidence type="ECO:0000313" key="3">
    <source>
        <dbReference type="EMBL" id="MCP3730794.1"/>
    </source>
</evidence>